<dbReference type="RefSeq" id="WP_013041710.1">
    <property type="nucleotide sequence ID" value="NZ_CBCRYR010000006.1"/>
</dbReference>
<gene>
    <name evidence="3" type="primary">trbK-alt</name>
    <name evidence="3" type="ORF">HP438_19010</name>
</gene>
<dbReference type="EMBL" id="JABMCH010000071">
    <property type="protein sequence ID" value="NUU49065.1"/>
    <property type="molecule type" value="Genomic_DNA"/>
</dbReference>
<dbReference type="InterPro" id="IPR027587">
    <property type="entry name" value="TrbK"/>
</dbReference>
<comment type="caution">
    <text evidence="3">The sequence shown here is derived from an EMBL/GenBank/DDBJ whole genome shotgun (WGS) entry which is preliminary data.</text>
</comment>
<evidence type="ECO:0000313" key="4">
    <source>
        <dbReference type="Proteomes" id="UP000536441"/>
    </source>
</evidence>
<proteinExistence type="predicted"/>
<reference evidence="3 4" key="1">
    <citation type="submission" date="2020-05" db="EMBL/GenBank/DDBJ databases">
        <title>Genome Sequencing of Type Strains.</title>
        <authorList>
            <person name="Lemaire J.F."/>
            <person name="Inderbitzin P."/>
            <person name="Gregorio O.A."/>
            <person name="Collins S.B."/>
            <person name="Wespe N."/>
            <person name="Knight-Connoni V."/>
        </authorList>
    </citation>
    <scope>NUCLEOTIDE SEQUENCE [LARGE SCALE GENOMIC DNA]</scope>
    <source>
        <strain evidence="3 4">DSM 100049</strain>
    </source>
</reference>
<keyword evidence="2" id="KW-0812">Transmembrane</keyword>
<dbReference type="GeneID" id="29275726"/>
<evidence type="ECO:0000313" key="3">
    <source>
        <dbReference type="EMBL" id="NUU49065.1"/>
    </source>
</evidence>
<keyword evidence="4" id="KW-1185">Reference proteome</keyword>
<feature type="region of interest" description="Disordered" evidence="1">
    <location>
        <begin position="28"/>
        <end position="49"/>
    </location>
</feature>
<feature type="transmembrane region" description="Helical" evidence="2">
    <location>
        <begin position="6"/>
        <end position="24"/>
    </location>
</feature>
<dbReference type="AlphaFoldDB" id="A0A7Y6B8K6"/>
<dbReference type="NCBIfam" id="TIGR04360">
    <property type="entry name" value="other_trbK"/>
    <property type="match status" value="1"/>
</dbReference>
<keyword evidence="2" id="KW-1133">Transmembrane helix</keyword>
<keyword evidence="2" id="KW-0472">Membrane</keyword>
<feature type="region of interest" description="Disordered" evidence="1">
    <location>
        <begin position="81"/>
        <end position="111"/>
    </location>
</feature>
<evidence type="ECO:0000256" key="2">
    <source>
        <dbReference type="SAM" id="Phobius"/>
    </source>
</evidence>
<sequence>MDGKSLARIGAIVFVAVAITATAIEMSRKEETAESWATTRPVPTPNDPLRTELFRCQALGEAGPRDPACLRAWAENRRRFLAPGSRPAGRLPDATAPSEPAPADAQPGEAR</sequence>
<name>A0A7Y6B8K6_9SPHN</name>
<protein>
    <submittedName>
        <fullName evidence="3">Putative entry exclusion protein TrbK-alt</fullName>
    </submittedName>
</protein>
<accession>A0A7Y6B8K6</accession>
<organism evidence="3 4">
    <name type="scientific">Sphingomonas zeae</name>
    <dbReference type="NCBI Taxonomy" id="1646122"/>
    <lineage>
        <taxon>Bacteria</taxon>
        <taxon>Pseudomonadati</taxon>
        <taxon>Pseudomonadota</taxon>
        <taxon>Alphaproteobacteria</taxon>
        <taxon>Sphingomonadales</taxon>
        <taxon>Sphingomonadaceae</taxon>
        <taxon>Sphingomonas</taxon>
    </lineage>
</organism>
<evidence type="ECO:0000256" key="1">
    <source>
        <dbReference type="SAM" id="MobiDB-lite"/>
    </source>
</evidence>
<dbReference type="Proteomes" id="UP000536441">
    <property type="component" value="Unassembled WGS sequence"/>
</dbReference>
<dbReference type="Pfam" id="PF20084">
    <property type="entry name" value="TrbK"/>
    <property type="match status" value="1"/>
</dbReference>